<dbReference type="SUPFAM" id="SSF56112">
    <property type="entry name" value="Protein kinase-like (PK-like)"/>
    <property type="match status" value="1"/>
</dbReference>
<comment type="caution">
    <text evidence="1">The sequence shown here is derived from an EMBL/GenBank/DDBJ whole genome shotgun (WGS) entry which is preliminary data.</text>
</comment>
<dbReference type="EMBL" id="REFO01000011">
    <property type="protein sequence ID" value="RMA97272.1"/>
    <property type="molecule type" value="Genomic_DNA"/>
</dbReference>
<accession>A0A3M0C2U3</accession>
<evidence type="ECO:0000313" key="2">
    <source>
        <dbReference type="Proteomes" id="UP000280842"/>
    </source>
</evidence>
<protein>
    <submittedName>
        <fullName evidence="1">Putative serine/threonine protein kinase</fullName>
    </submittedName>
</protein>
<dbReference type="Proteomes" id="UP000280842">
    <property type="component" value="Unassembled WGS sequence"/>
</dbReference>
<dbReference type="AlphaFoldDB" id="A0A3M0C2U3"/>
<keyword evidence="1" id="KW-0808">Transferase</keyword>
<dbReference type="Gene3D" id="1.10.510.10">
    <property type="entry name" value="Transferase(Phosphotransferase) domain 1"/>
    <property type="match status" value="1"/>
</dbReference>
<dbReference type="InterPro" id="IPR011009">
    <property type="entry name" value="Kinase-like_dom_sf"/>
</dbReference>
<keyword evidence="1" id="KW-0418">Kinase</keyword>
<name>A0A3M0C2U3_9AQUI</name>
<keyword evidence="2" id="KW-1185">Reference proteome</keyword>
<gene>
    <name evidence="1" type="ORF">CLV39_0930</name>
</gene>
<keyword evidence="1" id="KW-0723">Serine/threonine-protein kinase</keyword>
<dbReference type="RefSeq" id="WP_121923056.1">
    <property type="nucleotide sequence ID" value="NZ_REFO01000011.1"/>
</dbReference>
<dbReference type="OrthoDB" id="12921at2"/>
<dbReference type="InterPro" id="IPR052396">
    <property type="entry name" value="Meiotic_Drive_Suppr_Kinase"/>
</dbReference>
<dbReference type="PANTHER" id="PTHR37171:SF1">
    <property type="entry name" value="SERINE_THREONINE-PROTEIN KINASE YRZF-RELATED"/>
    <property type="match status" value="1"/>
</dbReference>
<sequence>MNFKDIKDKIRNLQLIGKGWRGTVYKGVFDGKTLAFKIPNKEEHKKAIQKEGEILSIVNKHKIGGKLHIKGEDFIAYSFIEGKPLKDVLNKENYKNLILQLFQQARTLDKLKINKDEFQRPLKNALVDDKGKVHLIDFERAKFSEKVSNITQLLQFINSLEYFNIEKEKLIKLGKEYKNFPTDKNYEKILKTIFKENNNGF</sequence>
<dbReference type="GO" id="GO:0004674">
    <property type="term" value="F:protein serine/threonine kinase activity"/>
    <property type="evidence" value="ECO:0007669"/>
    <property type="project" value="UniProtKB-KW"/>
</dbReference>
<dbReference type="PANTHER" id="PTHR37171">
    <property type="entry name" value="SERINE/THREONINE-PROTEIN KINASE YRZF-RELATED"/>
    <property type="match status" value="1"/>
</dbReference>
<evidence type="ECO:0000313" key="1">
    <source>
        <dbReference type="EMBL" id="RMA97272.1"/>
    </source>
</evidence>
<organism evidence="1 2">
    <name type="scientific">Hydrogenothermus marinus</name>
    <dbReference type="NCBI Taxonomy" id="133270"/>
    <lineage>
        <taxon>Bacteria</taxon>
        <taxon>Pseudomonadati</taxon>
        <taxon>Aquificota</taxon>
        <taxon>Aquificia</taxon>
        <taxon>Aquificales</taxon>
        <taxon>Hydrogenothermaceae</taxon>
        <taxon>Hydrogenothermus</taxon>
    </lineage>
</organism>
<reference evidence="1 2" key="1">
    <citation type="submission" date="2018-10" db="EMBL/GenBank/DDBJ databases">
        <title>Genomic Encyclopedia of Archaeal and Bacterial Type Strains, Phase II (KMG-II): from individual species to whole genera.</title>
        <authorList>
            <person name="Goeker M."/>
        </authorList>
    </citation>
    <scope>NUCLEOTIDE SEQUENCE [LARGE SCALE GENOMIC DNA]</scope>
    <source>
        <strain evidence="1 2">VM1</strain>
    </source>
</reference>
<proteinExistence type="predicted"/>